<keyword evidence="7" id="KW-1185">Reference proteome</keyword>
<evidence type="ECO:0000256" key="3">
    <source>
        <dbReference type="ARBA" id="ARBA00023125"/>
    </source>
</evidence>
<name>A0A3E0WIT6_9GAMM</name>
<dbReference type="OrthoDB" id="9786526at2"/>
<comment type="similarity">
    <text evidence="1">Belongs to the LysR transcriptional regulatory family.</text>
</comment>
<evidence type="ECO:0000313" key="6">
    <source>
        <dbReference type="EMBL" id="RFA31876.1"/>
    </source>
</evidence>
<protein>
    <submittedName>
        <fullName evidence="6">LysR family transcriptional regulator</fullName>
    </submittedName>
</protein>
<sequence>MFGSLPLAALRTFESAARLRSFKAAAEDLAVTPTAVSHQVRRLEQQLGVALFRRVARGVEVTEAGERLFRSLHGALLDISHAFHSLRPQPDPAGLVITTTHSFAALWLVPRLGRFYRRHPELSLRLDTNPAPLDLQQDASVDVAIRYGDKEYPDLHQVGGLAESFGAYCAPQLAPAGKQLPAALLTVRWHNSMLYDRAWERWCLAAGADWLSDSMPVHAYEEENYALQAAIAGQGMVLASSILVSDTLRNGLLIAYRPEVQVPGARYTVLCKPGRERHPPVRAFLDWLREEL</sequence>
<keyword evidence="3" id="KW-0238">DNA-binding</keyword>
<dbReference type="Gene3D" id="1.10.10.10">
    <property type="entry name" value="Winged helix-like DNA-binding domain superfamily/Winged helix DNA-binding domain"/>
    <property type="match status" value="1"/>
</dbReference>
<dbReference type="Proteomes" id="UP000256763">
    <property type="component" value="Unassembled WGS sequence"/>
</dbReference>
<dbReference type="SUPFAM" id="SSF53850">
    <property type="entry name" value="Periplasmic binding protein-like II"/>
    <property type="match status" value="1"/>
</dbReference>
<gene>
    <name evidence="6" type="ORF">CAL65_21110</name>
</gene>
<dbReference type="InterPro" id="IPR058163">
    <property type="entry name" value="LysR-type_TF_proteobact-type"/>
</dbReference>
<dbReference type="CDD" id="cd08432">
    <property type="entry name" value="PBP2_GcdR_TrpI_HvrB_AmpR_like"/>
    <property type="match status" value="1"/>
</dbReference>
<proteinExistence type="inferred from homology"/>
<dbReference type="InterPro" id="IPR000847">
    <property type="entry name" value="LysR_HTH_N"/>
</dbReference>
<dbReference type="InterPro" id="IPR005119">
    <property type="entry name" value="LysR_subst-bd"/>
</dbReference>
<comment type="caution">
    <text evidence="6">The sequence shown here is derived from an EMBL/GenBank/DDBJ whole genome shotgun (WGS) entry which is preliminary data.</text>
</comment>
<dbReference type="PRINTS" id="PR00039">
    <property type="entry name" value="HTHLYSR"/>
</dbReference>
<dbReference type="EMBL" id="NFZW01000038">
    <property type="protein sequence ID" value="RFA31876.1"/>
    <property type="molecule type" value="Genomic_DNA"/>
</dbReference>
<evidence type="ECO:0000256" key="1">
    <source>
        <dbReference type="ARBA" id="ARBA00009437"/>
    </source>
</evidence>
<reference evidence="7" key="1">
    <citation type="submission" date="2017-05" db="EMBL/GenBank/DDBJ databases">
        <authorList>
            <person name="Sharma S."/>
            <person name="Sidhu C."/>
            <person name="Pinnaka A.K."/>
        </authorList>
    </citation>
    <scope>NUCLEOTIDE SEQUENCE [LARGE SCALE GENOMIC DNA]</scope>
    <source>
        <strain evidence="7">AK93</strain>
    </source>
</reference>
<accession>A0A3E0WIT6</accession>
<keyword evidence="2" id="KW-0805">Transcription regulation</keyword>
<dbReference type="PANTHER" id="PTHR30537">
    <property type="entry name" value="HTH-TYPE TRANSCRIPTIONAL REGULATOR"/>
    <property type="match status" value="1"/>
</dbReference>
<evidence type="ECO:0000256" key="2">
    <source>
        <dbReference type="ARBA" id="ARBA00023015"/>
    </source>
</evidence>
<dbReference type="Pfam" id="PF00126">
    <property type="entry name" value="HTH_1"/>
    <property type="match status" value="1"/>
</dbReference>
<evidence type="ECO:0000313" key="7">
    <source>
        <dbReference type="Proteomes" id="UP000256763"/>
    </source>
</evidence>
<dbReference type="RefSeq" id="WP_116303351.1">
    <property type="nucleotide sequence ID" value="NZ_NFZV01000020.1"/>
</dbReference>
<dbReference type="InterPro" id="IPR036388">
    <property type="entry name" value="WH-like_DNA-bd_sf"/>
</dbReference>
<dbReference type="SUPFAM" id="SSF46785">
    <property type="entry name" value="Winged helix' DNA-binding domain"/>
    <property type="match status" value="1"/>
</dbReference>
<dbReference type="GO" id="GO:0043565">
    <property type="term" value="F:sequence-specific DNA binding"/>
    <property type="evidence" value="ECO:0007669"/>
    <property type="project" value="TreeGrafter"/>
</dbReference>
<evidence type="ECO:0000259" key="5">
    <source>
        <dbReference type="PROSITE" id="PS50931"/>
    </source>
</evidence>
<dbReference type="Gene3D" id="3.40.190.10">
    <property type="entry name" value="Periplasmic binding protein-like II"/>
    <property type="match status" value="2"/>
</dbReference>
<dbReference type="PROSITE" id="PS50931">
    <property type="entry name" value="HTH_LYSR"/>
    <property type="match status" value="1"/>
</dbReference>
<dbReference type="Pfam" id="PF03466">
    <property type="entry name" value="LysR_substrate"/>
    <property type="match status" value="1"/>
</dbReference>
<dbReference type="AlphaFoldDB" id="A0A3E0WIT6"/>
<dbReference type="GO" id="GO:0003700">
    <property type="term" value="F:DNA-binding transcription factor activity"/>
    <property type="evidence" value="ECO:0007669"/>
    <property type="project" value="InterPro"/>
</dbReference>
<dbReference type="GO" id="GO:0006351">
    <property type="term" value="P:DNA-templated transcription"/>
    <property type="evidence" value="ECO:0007669"/>
    <property type="project" value="TreeGrafter"/>
</dbReference>
<evidence type="ECO:0000256" key="4">
    <source>
        <dbReference type="ARBA" id="ARBA00023163"/>
    </source>
</evidence>
<keyword evidence="4" id="KW-0804">Transcription</keyword>
<dbReference type="PANTHER" id="PTHR30537:SF26">
    <property type="entry name" value="GLYCINE CLEAVAGE SYSTEM TRANSCRIPTIONAL ACTIVATOR"/>
    <property type="match status" value="1"/>
</dbReference>
<organism evidence="6 7">
    <name type="scientific">Alkalilimnicola ehrlichii</name>
    <dbReference type="NCBI Taxonomy" id="351052"/>
    <lineage>
        <taxon>Bacteria</taxon>
        <taxon>Pseudomonadati</taxon>
        <taxon>Pseudomonadota</taxon>
        <taxon>Gammaproteobacteria</taxon>
        <taxon>Chromatiales</taxon>
        <taxon>Ectothiorhodospiraceae</taxon>
        <taxon>Alkalilimnicola</taxon>
    </lineage>
</organism>
<dbReference type="InterPro" id="IPR036390">
    <property type="entry name" value="WH_DNA-bd_sf"/>
</dbReference>
<dbReference type="FunFam" id="1.10.10.10:FF:000038">
    <property type="entry name" value="Glycine cleavage system transcriptional activator"/>
    <property type="match status" value="1"/>
</dbReference>
<feature type="domain" description="HTH lysR-type" evidence="5">
    <location>
        <begin position="5"/>
        <end position="62"/>
    </location>
</feature>